<protein>
    <recommendedName>
        <fullName evidence="3">Tyrosine specific protein phosphatases domain-containing protein</fullName>
    </recommendedName>
</protein>
<sequence length="505" mass="55162">MSTVVAIPSQCPLESEVVADVFAAPHQPITGLMPQYREEMFQDLRSRQVQSSTTQLWWHHALRSSASPLLLGPSGATTDPGTQSTELTRELYAAMDEELTSPPPQIMSTPAPHPVKTSSSHPIKVSYVIPAELLALVSSHLLLTPSVPSNVYQPTIFELPAPFTLDRLTNAHHPMFRLDPRTAFPCPFPPPAYSETTFACHLQTRSHVSEALQAAINSGLQNESSTLPHPPPKLFDAIPPYEDCTVKTFHTTKDSVSLALSVTKVKSPIETYEVFDATSPPPPESRLYAPPTPFLDPSFDPPSPLLPPSSPSPALGNLLLSSCPGKKVRLDGPVRGRSAVCRDLESDLRRMKETGVGCIVCCLDDGELEFLGAPWPEYERVTKMIGLDVLRLPTPEGLPPTLSPMALDTEITTLIDRYTVRGIPVLVHCRGGVGRAGVVACCWTIKLGLCGWLDEVADPSTSSLALVEKVISVIRRRRGAKAVETYEQAKFLVDYVNYLKIQNQI</sequence>
<dbReference type="Pfam" id="PF22784">
    <property type="entry name" value="PTP-SAK"/>
    <property type="match status" value="1"/>
</dbReference>
<dbReference type="EMBL" id="JBAHYK010000033">
    <property type="protein sequence ID" value="KAL0580350.1"/>
    <property type="molecule type" value="Genomic_DNA"/>
</dbReference>
<reference evidence="4 5" key="1">
    <citation type="submission" date="2024-02" db="EMBL/GenBank/DDBJ databases">
        <title>A draft genome for the cacao thread blight pathogen Marasmius crinis-equi.</title>
        <authorList>
            <person name="Cohen S.P."/>
            <person name="Baruah I.K."/>
            <person name="Amoako-Attah I."/>
            <person name="Bukari Y."/>
            <person name="Meinhardt L.W."/>
            <person name="Bailey B.A."/>
        </authorList>
    </citation>
    <scope>NUCLEOTIDE SEQUENCE [LARGE SCALE GENOMIC DNA]</scope>
    <source>
        <strain evidence="4 5">GH-76</strain>
    </source>
</reference>
<evidence type="ECO:0000313" key="5">
    <source>
        <dbReference type="Proteomes" id="UP001465976"/>
    </source>
</evidence>
<dbReference type="PANTHER" id="PTHR23339">
    <property type="entry name" value="TYROSINE SPECIFIC PROTEIN PHOSPHATASE AND DUAL SPECIFICITY PROTEIN PHOSPHATASE"/>
    <property type="match status" value="1"/>
</dbReference>
<keyword evidence="1" id="KW-0378">Hydrolase</keyword>
<dbReference type="SMART" id="SM00404">
    <property type="entry name" value="PTPc_motif"/>
    <property type="match status" value="1"/>
</dbReference>
<feature type="domain" description="Tyrosine specific protein phosphatases" evidence="3">
    <location>
        <begin position="409"/>
        <end position="478"/>
    </location>
</feature>
<dbReference type="InterPro" id="IPR003595">
    <property type="entry name" value="Tyr_Pase_cat"/>
</dbReference>
<proteinExistence type="predicted"/>
<dbReference type="PROSITE" id="PS50056">
    <property type="entry name" value="TYR_PHOSPHATASE_2"/>
    <property type="match status" value="1"/>
</dbReference>
<comment type="caution">
    <text evidence="4">The sequence shown here is derived from an EMBL/GenBank/DDBJ whole genome shotgun (WGS) entry which is preliminary data.</text>
</comment>
<evidence type="ECO:0000256" key="2">
    <source>
        <dbReference type="SAM" id="MobiDB-lite"/>
    </source>
</evidence>
<dbReference type="InterPro" id="IPR029021">
    <property type="entry name" value="Prot-tyrosine_phosphatase-like"/>
</dbReference>
<evidence type="ECO:0000256" key="1">
    <source>
        <dbReference type="ARBA" id="ARBA00022801"/>
    </source>
</evidence>
<keyword evidence="5" id="KW-1185">Reference proteome</keyword>
<evidence type="ECO:0000313" key="4">
    <source>
        <dbReference type="EMBL" id="KAL0580350.1"/>
    </source>
</evidence>
<dbReference type="InterPro" id="IPR050561">
    <property type="entry name" value="PTP"/>
</dbReference>
<accession>A0ABR3FXT5</accession>
<organism evidence="4 5">
    <name type="scientific">Marasmius crinis-equi</name>
    <dbReference type="NCBI Taxonomy" id="585013"/>
    <lineage>
        <taxon>Eukaryota</taxon>
        <taxon>Fungi</taxon>
        <taxon>Dikarya</taxon>
        <taxon>Basidiomycota</taxon>
        <taxon>Agaricomycotina</taxon>
        <taxon>Agaricomycetes</taxon>
        <taxon>Agaricomycetidae</taxon>
        <taxon>Agaricales</taxon>
        <taxon>Marasmiineae</taxon>
        <taxon>Marasmiaceae</taxon>
        <taxon>Marasmius</taxon>
    </lineage>
</organism>
<dbReference type="InterPro" id="IPR000387">
    <property type="entry name" value="Tyr_Pase_dom"/>
</dbReference>
<dbReference type="Proteomes" id="UP001465976">
    <property type="component" value="Unassembled WGS sequence"/>
</dbReference>
<name>A0ABR3FXT5_9AGAR</name>
<dbReference type="Gene3D" id="3.90.190.10">
    <property type="entry name" value="Protein tyrosine phosphatase superfamily"/>
    <property type="match status" value="1"/>
</dbReference>
<dbReference type="InterPro" id="IPR057023">
    <property type="entry name" value="PTP-SAK"/>
</dbReference>
<gene>
    <name evidence="4" type="ORF">V5O48_001687</name>
</gene>
<feature type="region of interest" description="Disordered" evidence="2">
    <location>
        <begin position="291"/>
        <end position="311"/>
    </location>
</feature>
<evidence type="ECO:0000259" key="3">
    <source>
        <dbReference type="PROSITE" id="PS50056"/>
    </source>
</evidence>
<dbReference type="SUPFAM" id="SSF52799">
    <property type="entry name" value="(Phosphotyrosine protein) phosphatases II"/>
    <property type="match status" value="1"/>
</dbReference>